<sequence>MKNLLTLLIAVTGLLSVATVKAQAPWDLQKCFDYAIENNLQIKRQVLNTEYYQNQVNQAKSDKLPNLNAQVGNDFSFGRTLTFPENTYVNANSTSLSGGVSSNLTVFNGMRLSNLVQKSKLDLQATLYELDKTKDDIMLLIAAEYLQILFAEEVLLVDSANLEVTKQQLERSRQLVNAGSLARGAMLEIEAQLAREELQLVNDQNSLQLAYLNLYQFMDLPMAESFKIEKPSLPEIQANVTMMNAFDVFNNAINVRPEIKAAQLRVESAMKELEIAKGNRYPSLSFGAYYNNIFNNKDSRGFNEQIQNNGRSSLGLTLSIPIFNRFQVKNSISNSQIQISDYEYQLQIARNVLRKDIELVYTNALAALNRYISTQKAVTSMKEAFRYTEEKFNVGMINSVEYNQSKNNLATAQSDLIQAKYEYIFRTKILDFYNGVPITL</sequence>
<dbReference type="RefSeq" id="WP_119436487.1">
    <property type="nucleotide sequence ID" value="NZ_QWGR01000002.1"/>
</dbReference>
<dbReference type="Proteomes" id="UP000265926">
    <property type="component" value="Unassembled WGS sequence"/>
</dbReference>
<accession>A0A399T1U4</accession>
<keyword evidence="8" id="KW-0732">Signal</keyword>
<keyword evidence="7" id="KW-0998">Cell outer membrane</keyword>
<dbReference type="EMBL" id="QWGR01000002">
    <property type="protein sequence ID" value="RIJ49798.1"/>
    <property type="molecule type" value="Genomic_DNA"/>
</dbReference>
<organism evidence="9 10">
    <name type="scientific">Maribellus luteus</name>
    <dbReference type="NCBI Taxonomy" id="2305463"/>
    <lineage>
        <taxon>Bacteria</taxon>
        <taxon>Pseudomonadati</taxon>
        <taxon>Bacteroidota</taxon>
        <taxon>Bacteroidia</taxon>
        <taxon>Marinilabiliales</taxon>
        <taxon>Prolixibacteraceae</taxon>
        <taxon>Maribellus</taxon>
    </lineage>
</organism>
<keyword evidence="3" id="KW-0813">Transport</keyword>
<evidence type="ECO:0000256" key="5">
    <source>
        <dbReference type="ARBA" id="ARBA00022692"/>
    </source>
</evidence>
<feature type="signal peptide" evidence="8">
    <location>
        <begin position="1"/>
        <end position="22"/>
    </location>
</feature>
<dbReference type="Gene3D" id="1.20.1600.10">
    <property type="entry name" value="Outer membrane efflux proteins (OEP)"/>
    <property type="match status" value="1"/>
</dbReference>
<evidence type="ECO:0000313" key="9">
    <source>
        <dbReference type="EMBL" id="RIJ49798.1"/>
    </source>
</evidence>
<comment type="similarity">
    <text evidence="2">Belongs to the outer membrane factor (OMF) (TC 1.B.17) family.</text>
</comment>
<keyword evidence="10" id="KW-1185">Reference proteome</keyword>
<comment type="caution">
    <text evidence="9">The sequence shown here is derived from an EMBL/GenBank/DDBJ whole genome shotgun (WGS) entry which is preliminary data.</text>
</comment>
<dbReference type="Pfam" id="PF02321">
    <property type="entry name" value="OEP"/>
    <property type="match status" value="2"/>
</dbReference>
<dbReference type="PANTHER" id="PTHR30026">
    <property type="entry name" value="OUTER MEMBRANE PROTEIN TOLC"/>
    <property type="match status" value="1"/>
</dbReference>
<keyword evidence="5" id="KW-0812">Transmembrane</keyword>
<dbReference type="GO" id="GO:0015288">
    <property type="term" value="F:porin activity"/>
    <property type="evidence" value="ECO:0007669"/>
    <property type="project" value="TreeGrafter"/>
</dbReference>
<dbReference type="GO" id="GO:1990281">
    <property type="term" value="C:efflux pump complex"/>
    <property type="evidence" value="ECO:0007669"/>
    <property type="project" value="TreeGrafter"/>
</dbReference>
<dbReference type="GO" id="GO:0009279">
    <property type="term" value="C:cell outer membrane"/>
    <property type="evidence" value="ECO:0007669"/>
    <property type="project" value="UniProtKB-SubCell"/>
</dbReference>
<keyword evidence="4" id="KW-1134">Transmembrane beta strand</keyword>
<evidence type="ECO:0000256" key="4">
    <source>
        <dbReference type="ARBA" id="ARBA00022452"/>
    </source>
</evidence>
<dbReference type="GO" id="GO:0015562">
    <property type="term" value="F:efflux transmembrane transporter activity"/>
    <property type="evidence" value="ECO:0007669"/>
    <property type="project" value="InterPro"/>
</dbReference>
<evidence type="ECO:0000256" key="8">
    <source>
        <dbReference type="SAM" id="SignalP"/>
    </source>
</evidence>
<dbReference type="InterPro" id="IPR003423">
    <property type="entry name" value="OMP_efflux"/>
</dbReference>
<feature type="chain" id="PRO_5017225727" evidence="8">
    <location>
        <begin position="23"/>
        <end position="440"/>
    </location>
</feature>
<dbReference type="PANTHER" id="PTHR30026:SF20">
    <property type="entry name" value="OUTER MEMBRANE PROTEIN TOLC"/>
    <property type="match status" value="1"/>
</dbReference>
<dbReference type="AlphaFoldDB" id="A0A399T1U4"/>
<evidence type="ECO:0000256" key="6">
    <source>
        <dbReference type="ARBA" id="ARBA00023136"/>
    </source>
</evidence>
<evidence type="ECO:0000256" key="2">
    <source>
        <dbReference type="ARBA" id="ARBA00007613"/>
    </source>
</evidence>
<comment type="subcellular location">
    <subcellularLocation>
        <location evidence="1">Cell outer membrane</location>
    </subcellularLocation>
</comment>
<gene>
    <name evidence="9" type="ORF">D1614_03395</name>
</gene>
<dbReference type="SUPFAM" id="SSF56954">
    <property type="entry name" value="Outer membrane efflux proteins (OEP)"/>
    <property type="match status" value="1"/>
</dbReference>
<reference evidence="9 10" key="1">
    <citation type="submission" date="2018-08" db="EMBL/GenBank/DDBJ databases">
        <title>Pallidiluteibacterium maritimus gen. nov., sp. nov., isolated from coastal sediment.</title>
        <authorList>
            <person name="Zhou L.Y."/>
        </authorList>
    </citation>
    <scope>NUCLEOTIDE SEQUENCE [LARGE SCALE GENOMIC DNA]</scope>
    <source>
        <strain evidence="9 10">XSD2</strain>
    </source>
</reference>
<name>A0A399T1U4_9BACT</name>
<evidence type="ECO:0000313" key="10">
    <source>
        <dbReference type="Proteomes" id="UP000265926"/>
    </source>
</evidence>
<evidence type="ECO:0000256" key="3">
    <source>
        <dbReference type="ARBA" id="ARBA00022448"/>
    </source>
</evidence>
<dbReference type="InterPro" id="IPR051906">
    <property type="entry name" value="TolC-like"/>
</dbReference>
<protein>
    <submittedName>
        <fullName evidence="9">TolC family protein</fullName>
    </submittedName>
</protein>
<evidence type="ECO:0000256" key="7">
    <source>
        <dbReference type="ARBA" id="ARBA00023237"/>
    </source>
</evidence>
<dbReference type="OrthoDB" id="9811587at2"/>
<keyword evidence="6" id="KW-0472">Membrane</keyword>
<evidence type="ECO:0000256" key="1">
    <source>
        <dbReference type="ARBA" id="ARBA00004442"/>
    </source>
</evidence>
<proteinExistence type="inferred from homology"/>